<dbReference type="GO" id="GO:0005085">
    <property type="term" value="F:guanyl-nucleotide exchange factor activity"/>
    <property type="evidence" value="ECO:0007669"/>
    <property type="project" value="TreeGrafter"/>
</dbReference>
<protein>
    <submittedName>
        <fullName evidence="4">Chromosome condensation regulator</fullName>
    </submittedName>
</protein>
<dbReference type="PANTHER" id="PTHR45982">
    <property type="entry name" value="REGULATOR OF CHROMOSOME CONDENSATION"/>
    <property type="match status" value="1"/>
</dbReference>
<dbReference type="InterPro" id="IPR051553">
    <property type="entry name" value="Ran_GTPase-activating"/>
</dbReference>
<gene>
    <name evidence="4" type="ORF">Harvfovirus22_13</name>
</gene>
<name>A0A3G5A1Y5_9VIRU</name>
<dbReference type="InterPro" id="IPR000408">
    <property type="entry name" value="Reg_chr_condens"/>
</dbReference>
<dbReference type="InterPro" id="IPR058923">
    <property type="entry name" value="RCC1-like_dom"/>
</dbReference>
<reference evidence="4" key="1">
    <citation type="submission" date="2018-10" db="EMBL/GenBank/DDBJ databases">
        <title>Hidden diversity of soil giant viruses.</title>
        <authorList>
            <person name="Schulz F."/>
            <person name="Alteio L."/>
            <person name="Goudeau D."/>
            <person name="Ryan E.M."/>
            <person name="Malmstrom R.R."/>
            <person name="Blanchard J."/>
            <person name="Woyke T."/>
        </authorList>
    </citation>
    <scope>NUCLEOTIDE SEQUENCE</scope>
    <source>
        <strain evidence="4">HAV1</strain>
    </source>
</reference>
<proteinExistence type="predicted"/>
<keyword evidence="1" id="KW-0344">Guanine-nucleotide releasing factor</keyword>
<dbReference type="InterPro" id="IPR009091">
    <property type="entry name" value="RCC1/BLIP-II"/>
</dbReference>
<evidence type="ECO:0000259" key="3">
    <source>
        <dbReference type="Pfam" id="PF25390"/>
    </source>
</evidence>
<dbReference type="PANTHER" id="PTHR45982:SF1">
    <property type="entry name" value="REGULATOR OF CHROMOSOME CONDENSATION"/>
    <property type="match status" value="1"/>
</dbReference>
<dbReference type="Pfam" id="PF25390">
    <property type="entry name" value="WD40_RLD"/>
    <property type="match status" value="1"/>
</dbReference>
<dbReference type="EMBL" id="MK072264">
    <property type="protein sequence ID" value="AYV81238.1"/>
    <property type="molecule type" value="Genomic_DNA"/>
</dbReference>
<evidence type="ECO:0000256" key="1">
    <source>
        <dbReference type="ARBA" id="ARBA00022658"/>
    </source>
</evidence>
<accession>A0A3G5A1Y5</accession>
<evidence type="ECO:0000256" key="2">
    <source>
        <dbReference type="ARBA" id="ARBA00022737"/>
    </source>
</evidence>
<evidence type="ECO:0000313" key="4">
    <source>
        <dbReference type="EMBL" id="AYV81238.1"/>
    </source>
</evidence>
<organism evidence="4">
    <name type="scientific">Harvfovirus sp</name>
    <dbReference type="NCBI Taxonomy" id="2487768"/>
    <lineage>
        <taxon>Viruses</taxon>
        <taxon>Varidnaviria</taxon>
        <taxon>Bamfordvirae</taxon>
        <taxon>Nucleocytoviricota</taxon>
        <taxon>Megaviricetes</taxon>
        <taxon>Imitervirales</taxon>
        <taxon>Mimiviridae</taxon>
        <taxon>Klosneuvirinae</taxon>
    </lineage>
</organism>
<sequence length="402" mass="44883">MNDLFLLRSLPLDLLYIVANYDHQVIFIFSEKDLLQLNWIRLLKINFFKDYKNSLFAKEELMRIYIYNSFWKTNQIACGQYASTVINENDDNTVKVISDSPSEMKEFEKNISQIAYGGEHVIVLLLDGTLLCRGQNSCGQLGFGDYIPRNTFVKNDTLPADISIKQIACGYVHTLILLTNGTLLTAGMNTNGQLGTETITESTNSFRKLDNVKNIVQIACGYYHSFIKLKDGTILGCGRNESGQLGLGKIKRVTSFQKIKCVPKNIVDISCGSGCTFLLIDDGTLMSCGFNGSGALGLGDNVNRNTFTHIQNLPANVVKIQVGYDHAICLLADGSIMSCGYNYRSGLGFQDTISRNIFEKIKDLPEKVKNIGTSCFALYSVICLFNDTMIKFDRDFKTYNLV</sequence>
<feature type="domain" description="RCC1-like" evidence="3">
    <location>
        <begin position="101"/>
        <end position="371"/>
    </location>
</feature>
<dbReference type="Gene3D" id="2.130.10.30">
    <property type="entry name" value="Regulator of chromosome condensation 1/beta-lactamase-inhibitor protein II"/>
    <property type="match status" value="2"/>
</dbReference>
<dbReference type="SUPFAM" id="SSF50985">
    <property type="entry name" value="RCC1/BLIP-II"/>
    <property type="match status" value="1"/>
</dbReference>
<keyword evidence="2" id="KW-0677">Repeat</keyword>
<dbReference type="PRINTS" id="PR00633">
    <property type="entry name" value="RCCNDNSATION"/>
</dbReference>
<dbReference type="PROSITE" id="PS50012">
    <property type="entry name" value="RCC1_3"/>
    <property type="match status" value="4"/>
</dbReference>